<evidence type="ECO:0000256" key="1">
    <source>
        <dbReference type="SAM" id="MobiDB-lite"/>
    </source>
</evidence>
<accession>A0A0D3I1C3</accession>
<feature type="compositionally biased region" description="Low complexity" evidence="1">
    <location>
        <begin position="244"/>
        <end position="253"/>
    </location>
</feature>
<feature type="region of interest" description="Disordered" evidence="1">
    <location>
        <begin position="1"/>
        <end position="271"/>
    </location>
</feature>
<feature type="compositionally biased region" description="Gly residues" evidence="1">
    <location>
        <begin position="149"/>
        <end position="162"/>
    </location>
</feature>
<dbReference type="RefSeq" id="XP_005757487.1">
    <property type="nucleotide sequence ID" value="XM_005757430.1"/>
</dbReference>
<feature type="compositionally biased region" description="Basic and acidic residues" evidence="1">
    <location>
        <begin position="176"/>
        <end position="186"/>
    </location>
</feature>
<dbReference type="OMA" id="FRSHYGG"/>
<dbReference type="GeneID" id="17251210"/>
<dbReference type="EnsemblProtists" id="EOD05058">
    <property type="protein sequence ID" value="EOD05058"/>
    <property type="gene ID" value="EMIHUDRAFT_250330"/>
</dbReference>
<reference evidence="2" key="2">
    <citation type="submission" date="2024-10" db="UniProtKB">
        <authorList>
            <consortium name="EnsemblProtists"/>
        </authorList>
    </citation>
    <scope>IDENTIFICATION</scope>
</reference>
<keyword evidence="3" id="KW-1185">Reference proteome</keyword>
<feature type="compositionally biased region" description="Basic and acidic residues" evidence="1">
    <location>
        <begin position="1"/>
        <end position="11"/>
    </location>
</feature>
<sequence length="452" mass="47186">MGAAASKREVKATVSYPSVSYPSVARASIAPLRESELGKSHAEEPPSRRKSREGSAALVDELVARERRSSQPILDVERRSSTQRVSSTEFARPAHMPPTPTQKAEGESAAETSAEVGAEPQPRDDDGAVRNGAAEGVGSECVEEVGSGTASGSGGPAVGKAGGAPRKSKRKSRLSSWREEAGESREAASSASTEDSLAKASDAPGTSTANVRPDSPSPVAENALEPSTDANEPVSEQAPEPSIEANEPPGAAEKGPEEVIPSSDAPSAELPPRLTVVAPPRFEVAEAPLSVLPASLSSSLSSSSSLESSTPGRSEDGSLPATIEHEEPGLEDDELAECNALPSTEHISRRILCSAACDFDPRARGCLVRASRQYVFLTALRGCLVRTERRMRFRSHYGGASSEPSVGCDSDRITGKPPPCLALDAHYECVLDHITGGASFVPSGCDFDHITV</sequence>
<feature type="compositionally biased region" description="Low complexity" evidence="1">
    <location>
        <begin position="294"/>
        <end position="309"/>
    </location>
</feature>
<proteinExistence type="predicted"/>
<evidence type="ECO:0000313" key="2">
    <source>
        <dbReference type="EnsemblProtists" id="EOD05058"/>
    </source>
</evidence>
<feature type="compositionally biased region" description="Basic and acidic residues" evidence="1">
    <location>
        <begin position="33"/>
        <end position="47"/>
    </location>
</feature>
<dbReference type="AlphaFoldDB" id="A0A0D3I1C3"/>
<dbReference type="KEGG" id="ehx:EMIHUDRAFT_250330"/>
<organism evidence="2 3">
    <name type="scientific">Emiliania huxleyi (strain CCMP1516)</name>
    <dbReference type="NCBI Taxonomy" id="280463"/>
    <lineage>
        <taxon>Eukaryota</taxon>
        <taxon>Haptista</taxon>
        <taxon>Haptophyta</taxon>
        <taxon>Prymnesiophyceae</taxon>
        <taxon>Isochrysidales</taxon>
        <taxon>Noelaerhabdaceae</taxon>
        <taxon>Emiliania</taxon>
    </lineage>
</organism>
<reference evidence="3" key="1">
    <citation type="journal article" date="2013" name="Nature">
        <title>Pan genome of the phytoplankton Emiliania underpins its global distribution.</title>
        <authorList>
            <person name="Read B.A."/>
            <person name="Kegel J."/>
            <person name="Klute M.J."/>
            <person name="Kuo A."/>
            <person name="Lefebvre S.C."/>
            <person name="Maumus F."/>
            <person name="Mayer C."/>
            <person name="Miller J."/>
            <person name="Monier A."/>
            <person name="Salamov A."/>
            <person name="Young J."/>
            <person name="Aguilar M."/>
            <person name="Claverie J.M."/>
            <person name="Frickenhaus S."/>
            <person name="Gonzalez K."/>
            <person name="Herman E.K."/>
            <person name="Lin Y.C."/>
            <person name="Napier J."/>
            <person name="Ogata H."/>
            <person name="Sarno A.F."/>
            <person name="Shmutz J."/>
            <person name="Schroeder D."/>
            <person name="de Vargas C."/>
            <person name="Verret F."/>
            <person name="von Dassow P."/>
            <person name="Valentin K."/>
            <person name="Van de Peer Y."/>
            <person name="Wheeler G."/>
            <person name="Dacks J.B."/>
            <person name="Delwiche C.F."/>
            <person name="Dyhrman S.T."/>
            <person name="Glockner G."/>
            <person name="John U."/>
            <person name="Richards T."/>
            <person name="Worden A.Z."/>
            <person name="Zhang X."/>
            <person name="Grigoriev I.V."/>
            <person name="Allen A.E."/>
            <person name="Bidle K."/>
            <person name="Borodovsky M."/>
            <person name="Bowler C."/>
            <person name="Brownlee C."/>
            <person name="Cock J.M."/>
            <person name="Elias M."/>
            <person name="Gladyshev V.N."/>
            <person name="Groth M."/>
            <person name="Guda C."/>
            <person name="Hadaegh A."/>
            <person name="Iglesias-Rodriguez M.D."/>
            <person name="Jenkins J."/>
            <person name="Jones B.M."/>
            <person name="Lawson T."/>
            <person name="Leese F."/>
            <person name="Lindquist E."/>
            <person name="Lobanov A."/>
            <person name="Lomsadze A."/>
            <person name="Malik S.B."/>
            <person name="Marsh M.E."/>
            <person name="Mackinder L."/>
            <person name="Mock T."/>
            <person name="Mueller-Roeber B."/>
            <person name="Pagarete A."/>
            <person name="Parker M."/>
            <person name="Probert I."/>
            <person name="Quesneville H."/>
            <person name="Raines C."/>
            <person name="Rensing S.A."/>
            <person name="Riano-Pachon D.M."/>
            <person name="Richier S."/>
            <person name="Rokitta S."/>
            <person name="Shiraiwa Y."/>
            <person name="Soanes D.M."/>
            <person name="van der Giezen M."/>
            <person name="Wahlund T.M."/>
            <person name="Williams B."/>
            <person name="Wilson W."/>
            <person name="Wolfe G."/>
            <person name="Wurch L.L."/>
        </authorList>
    </citation>
    <scope>NUCLEOTIDE SEQUENCE</scope>
</reference>
<dbReference type="PaxDb" id="2903-EOD05058"/>
<dbReference type="HOGENOM" id="CLU_048964_0_0_1"/>
<feature type="compositionally biased region" description="Low complexity" evidence="1">
    <location>
        <begin position="14"/>
        <end position="24"/>
    </location>
</feature>
<feature type="compositionally biased region" description="Low complexity" evidence="1">
    <location>
        <begin position="107"/>
        <end position="119"/>
    </location>
</feature>
<name>A0A0D3I1C3_EMIH1</name>
<dbReference type="Proteomes" id="UP000013827">
    <property type="component" value="Unassembled WGS sequence"/>
</dbReference>
<feature type="compositionally biased region" description="Low complexity" evidence="1">
    <location>
        <begin position="132"/>
        <end position="148"/>
    </location>
</feature>
<feature type="region of interest" description="Disordered" evidence="1">
    <location>
        <begin position="294"/>
        <end position="321"/>
    </location>
</feature>
<feature type="compositionally biased region" description="Basic and acidic residues" evidence="1">
    <location>
        <begin position="62"/>
        <end position="80"/>
    </location>
</feature>
<evidence type="ECO:0000313" key="3">
    <source>
        <dbReference type="Proteomes" id="UP000013827"/>
    </source>
</evidence>
<protein>
    <submittedName>
        <fullName evidence="2">Uncharacterized protein</fullName>
    </submittedName>
</protein>